<dbReference type="InterPro" id="IPR027383">
    <property type="entry name" value="Znf_put"/>
</dbReference>
<comment type="similarity">
    <text evidence="1">Belongs to the zinc-associated anti-sigma factor (ZAS) superfamily. Anti-sigma-W factor family.</text>
</comment>
<dbReference type="Gene3D" id="1.10.10.1320">
    <property type="entry name" value="Anti-sigma factor, zinc-finger domain"/>
    <property type="match status" value="1"/>
</dbReference>
<proteinExistence type="inferred from homology"/>
<dbReference type="AlphaFoldDB" id="A0A917SAB2"/>
<name>A0A917SAB2_9BACL</name>
<evidence type="ECO:0000313" key="5">
    <source>
        <dbReference type="EMBL" id="GGL64508.1"/>
    </source>
</evidence>
<keyword evidence="3" id="KW-0472">Membrane</keyword>
<comment type="caution">
    <text evidence="5">The sequence shown here is derived from an EMBL/GenBank/DDBJ whole genome shotgun (WGS) entry which is preliminary data.</text>
</comment>
<evidence type="ECO:0000256" key="2">
    <source>
        <dbReference type="ARBA" id="ARBA00024438"/>
    </source>
</evidence>
<feature type="domain" description="Putative zinc-finger" evidence="4">
    <location>
        <begin position="8"/>
        <end position="39"/>
    </location>
</feature>
<evidence type="ECO:0000256" key="1">
    <source>
        <dbReference type="ARBA" id="ARBA00024353"/>
    </source>
</evidence>
<dbReference type="RefSeq" id="WP_188804924.1">
    <property type="nucleotide sequence ID" value="NZ_BMOK01000019.1"/>
</dbReference>
<accession>A0A917SAB2</accession>
<sequence>MSDAHKKFVSLMNKVLDEEATKEEQRLLDAHIADCSSCRVHFHELRQSADLLNRLVHPQAPLNFTKNVLDKLPADNRHAVRNWVSRHPLYAAMAICALPMSLMMIAARRQTVYRDKNGNGQFILLKMPENRS</sequence>
<organism evidence="5 6">
    <name type="scientific">Sporolactobacillus putidus</name>
    <dbReference type="NCBI Taxonomy" id="492735"/>
    <lineage>
        <taxon>Bacteria</taxon>
        <taxon>Bacillati</taxon>
        <taxon>Bacillota</taxon>
        <taxon>Bacilli</taxon>
        <taxon>Bacillales</taxon>
        <taxon>Sporolactobacillaceae</taxon>
        <taxon>Sporolactobacillus</taxon>
    </lineage>
</organism>
<keyword evidence="3" id="KW-1133">Transmembrane helix</keyword>
<gene>
    <name evidence="5" type="ORF">GCM10007968_30500</name>
</gene>
<dbReference type="InterPro" id="IPR041916">
    <property type="entry name" value="Anti_sigma_zinc_sf"/>
</dbReference>
<reference evidence="5" key="1">
    <citation type="journal article" date="2014" name="Int. J. Syst. Evol. Microbiol.">
        <title>Complete genome sequence of Corynebacterium casei LMG S-19264T (=DSM 44701T), isolated from a smear-ripened cheese.</title>
        <authorList>
            <consortium name="US DOE Joint Genome Institute (JGI-PGF)"/>
            <person name="Walter F."/>
            <person name="Albersmeier A."/>
            <person name="Kalinowski J."/>
            <person name="Ruckert C."/>
        </authorList>
    </citation>
    <scope>NUCLEOTIDE SEQUENCE</scope>
    <source>
        <strain evidence="5">JCM 15325</strain>
    </source>
</reference>
<reference evidence="5" key="2">
    <citation type="submission" date="2020-09" db="EMBL/GenBank/DDBJ databases">
        <authorList>
            <person name="Sun Q."/>
            <person name="Ohkuma M."/>
        </authorList>
    </citation>
    <scope>NUCLEOTIDE SEQUENCE</scope>
    <source>
        <strain evidence="5">JCM 15325</strain>
    </source>
</reference>
<evidence type="ECO:0000259" key="4">
    <source>
        <dbReference type="Pfam" id="PF13490"/>
    </source>
</evidence>
<dbReference type="Pfam" id="PF13490">
    <property type="entry name" value="zf-HC2"/>
    <property type="match status" value="1"/>
</dbReference>
<dbReference type="Proteomes" id="UP000654670">
    <property type="component" value="Unassembled WGS sequence"/>
</dbReference>
<evidence type="ECO:0000256" key="3">
    <source>
        <dbReference type="SAM" id="Phobius"/>
    </source>
</evidence>
<protein>
    <recommendedName>
        <fullName evidence="2">Anti-sigma-W factor RsiW</fullName>
    </recommendedName>
</protein>
<keyword evidence="6" id="KW-1185">Reference proteome</keyword>
<keyword evidence="3" id="KW-0812">Transmembrane</keyword>
<feature type="transmembrane region" description="Helical" evidence="3">
    <location>
        <begin position="89"/>
        <end position="107"/>
    </location>
</feature>
<evidence type="ECO:0000313" key="6">
    <source>
        <dbReference type="Proteomes" id="UP000654670"/>
    </source>
</evidence>
<dbReference type="EMBL" id="BMOK01000019">
    <property type="protein sequence ID" value="GGL64508.1"/>
    <property type="molecule type" value="Genomic_DNA"/>
</dbReference>